<organism evidence="2 3">
    <name type="scientific">Pleomassaria siparia CBS 279.74</name>
    <dbReference type="NCBI Taxonomy" id="1314801"/>
    <lineage>
        <taxon>Eukaryota</taxon>
        <taxon>Fungi</taxon>
        <taxon>Dikarya</taxon>
        <taxon>Ascomycota</taxon>
        <taxon>Pezizomycotina</taxon>
        <taxon>Dothideomycetes</taxon>
        <taxon>Pleosporomycetidae</taxon>
        <taxon>Pleosporales</taxon>
        <taxon>Pleomassariaceae</taxon>
        <taxon>Pleomassaria</taxon>
    </lineage>
</organism>
<gene>
    <name evidence="2" type="ORF">K504DRAFT_508216</name>
</gene>
<proteinExistence type="predicted"/>
<evidence type="ECO:0000256" key="1">
    <source>
        <dbReference type="SAM" id="MobiDB-lite"/>
    </source>
</evidence>
<accession>A0A6G1JSW7</accession>
<dbReference type="AlphaFoldDB" id="A0A6G1JSW7"/>
<reference evidence="2" key="1">
    <citation type="journal article" date="2020" name="Stud. Mycol.">
        <title>101 Dothideomycetes genomes: a test case for predicting lifestyles and emergence of pathogens.</title>
        <authorList>
            <person name="Haridas S."/>
            <person name="Albert R."/>
            <person name="Binder M."/>
            <person name="Bloem J."/>
            <person name="Labutti K."/>
            <person name="Salamov A."/>
            <person name="Andreopoulos B."/>
            <person name="Baker S."/>
            <person name="Barry K."/>
            <person name="Bills G."/>
            <person name="Bluhm B."/>
            <person name="Cannon C."/>
            <person name="Castanera R."/>
            <person name="Culley D."/>
            <person name="Daum C."/>
            <person name="Ezra D."/>
            <person name="Gonzalez J."/>
            <person name="Henrissat B."/>
            <person name="Kuo A."/>
            <person name="Liang C."/>
            <person name="Lipzen A."/>
            <person name="Lutzoni F."/>
            <person name="Magnuson J."/>
            <person name="Mondo S."/>
            <person name="Nolan M."/>
            <person name="Ohm R."/>
            <person name="Pangilinan J."/>
            <person name="Park H.-J."/>
            <person name="Ramirez L."/>
            <person name="Alfaro M."/>
            <person name="Sun H."/>
            <person name="Tritt A."/>
            <person name="Yoshinaga Y."/>
            <person name="Zwiers L.-H."/>
            <person name="Turgeon B."/>
            <person name="Goodwin S."/>
            <person name="Spatafora J."/>
            <person name="Crous P."/>
            <person name="Grigoriev I."/>
        </authorList>
    </citation>
    <scope>NUCLEOTIDE SEQUENCE</scope>
    <source>
        <strain evidence="2">CBS 279.74</strain>
    </source>
</reference>
<name>A0A6G1JSW7_9PLEO</name>
<sequence>MDSWAQNAPDILLLPIAHKAPPNCNTTPLPRTSASTTENKVTTPLIERIPFGPPQSRPMSVIPKDPNVETGALRRIPHLYHQRHRHRHRNIHFCTKLQNLHHKPHKLLDSDMTLSRYGQLERNCLPDLRIDMTFRPHHELSILSLACTTCNSNLASNQESFIPVVIGDLFLGHIPSPSYVWASKSDRLFDLYMTMEGVEITLMYYGLLGE</sequence>
<protein>
    <submittedName>
        <fullName evidence="2">Uncharacterized protein</fullName>
    </submittedName>
</protein>
<evidence type="ECO:0000313" key="2">
    <source>
        <dbReference type="EMBL" id="KAF2703311.1"/>
    </source>
</evidence>
<dbReference type="EMBL" id="MU005788">
    <property type="protein sequence ID" value="KAF2703311.1"/>
    <property type="molecule type" value="Genomic_DNA"/>
</dbReference>
<keyword evidence="3" id="KW-1185">Reference proteome</keyword>
<dbReference type="Proteomes" id="UP000799428">
    <property type="component" value="Unassembled WGS sequence"/>
</dbReference>
<evidence type="ECO:0000313" key="3">
    <source>
        <dbReference type="Proteomes" id="UP000799428"/>
    </source>
</evidence>
<feature type="region of interest" description="Disordered" evidence="1">
    <location>
        <begin position="47"/>
        <end position="67"/>
    </location>
</feature>